<protein>
    <submittedName>
        <fullName evidence="1">N-acetyltransferase</fullName>
    </submittedName>
</protein>
<dbReference type="Proteomes" id="UP001273935">
    <property type="component" value="Unassembled WGS sequence"/>
</dbReference>
<comment type="caution">
    <text evidence="1">The sequence shown here is derived from an EMBL/GenBank/DDBJ whole genome shotgun (WGS) entry which is preliminary data.</text>
</comment>
<dbReference type="EMBL" id="JAWJUL010000085">
    <property type="protein sequence ID" value="MDV3441693.1"/>
    <property type="molecule type" value="Genomic_DNA"/>
</dbReference>
<proteinExistence type="predicted"/>
<accession>A0ABU3XUT9</accession>
<organism evidence="1 2">
    <name type="scientific">Metapseudomonas otitidis</name>
    <dbReference type="NCBI Taxonomy" id="319939"/>
    <lineage>
        <taxon>Bacteria</taxon>
        <taxon>Pseudomonadati</taxon>
        <taxon>Pseudomonadota</taxon>
        <taxon>Gammaproteobacteria</taxon>
        <taxon>Pseudomonadales</taxon>
        <taxon>Pseudomonadaceae</taxon>
        <taxon>Metapseudomonas</taxon>
    </lineage>
</organism>
<dbReference type="RefSeq" id="WP_317234192.1">
    <property type="nucleotide sequence ID" value="NZ_JAWJUL010000085.1"/>
</dbReference>
<keyword evidence="2" id="KW-1185">Reference proteome</keyword>
<evidence type="ECO:0000313" key="1">
    <source>
        <dbReference type="EMBL" id="MDV3441693.1"/>
    </source>
</evidence>
<reference evidence="1 2" key="1">
    <citation type="submission" date="2023-10" db="EMBL/GenBank/DDBJ databases">
        <title>Pseudomonas otitidis isolated from a paediatric patient with cystic fibrosis in Chile.</title>
        <authorList>
            <person name="Amsteins-Romero L."/>
            <person name="Opazo-Capurro A."/>
            <person name="Matus-Kohler M."/>
            <person name="Gonzalez-Rocha G."/>
        </authorList>
    </citation>
    <scope>NUCLEOTIDE SEQUENCE [LARGE SCALE GENOMIC DNA]</scope>
    <source>
        <strain evidence="1 2">P-714</strain>
    </source>
</reference>
<sequence length="182" mass="21312">MSITTTIIKYIHNYQAIRMTAIATKIRIETIKSTIHRGNFTYPGKSISARIYRENESAGFIDYELSPLNDRIYINSIEIKPTCQRLGIGISTLWNLWLQYKTPLTPIHVFESATIFWIKARKRFARAGVVITDELRTYELNTEQQRWSHLVPEPEHEQLIRELRASPEWPAIQAEMKARHDL</sequence>
<gene>
    <name evidence="1" type="ORF">R0G64_19935</name>
</gene>
<name>A0ABU3XUT9_9GAMM</name>
<evidence type="ECO:0000313" key="2">
    <source>
        <dbReference type="Proteomes" id="UP001273935"/>
    </source>
</evidence>